<reference evidence="2" key="1">
    <citation type="submission" date="2022-03" db="EMBL/GenBank/DDBJ databases">
        <title>Draft genome sequence of Aduncisulcus paluster, a free-living microaerophilic Fornicata.</title>
        <authorList>
            <person name="Yuyama I."/>
            <person name="Kume K."/>
            <person name="Tamura T."/>
            <person name="Inagaki Y."/>
            <person name="Hashimoto T."/>
        </authorList>
    </citation>
    <scope>NUCLEOTIDE SEQUENCE</scope>
    <source>
        <strain evidence="2">NY0171</strain>
    </source>
</reference>
<proteinExistence type="predicted"/>
<sequence>MSKSTSIESPQLFRTERRFLLRDFLEISFKSAITLFLVEPKQDDDISQSDNTGKVQDFKVSRAVFPECLDNITQDKSLIAIHTFRKKSINTQSSNIKQLLSKYNSKYEPISPPLHFEMDPSPESLSSSGAAMSPTYSESEDVADSCDDSYGSPKETHMAPTNTISEFVAQIALTFTPLSISAPYWSHTLKDETNKSSEYVPSGALFGRRASESYYQHMPTTHPLPSISSPKTPSLVIDKPIMEVIPPGTTRHSPKFTDSSHSVPLRRFSFATDGIATSVHLRHGFLDSSETARSNLRSIKECDEERNPSVSAICSSRTKKSESLEHSSGIVFSDDAEEHKIPDALQCTTSTTSTDLGDQAFSTTISNMESQDASTHEVTSVSVCSELAIEEDEEHVFDPFTPAVALSSSPFSQRDERGNCISTTTTSDSDFKRVPTPPCSIDQSHPLERERGGSVSFSENSSSTFSPVHYDGAGKDTNPPPMAPEYNYIQQDIWLFIGNSASPALKTFSKYIAAQNVHEQRSMTYTGAIKHLSGRFNRVPLSSMFIDDISWLLQRKKEAGQQRPEFKAQQEKELQKLKEGEEEESQQKKQERKGDDISNNEEEKEEPEQASHRLKDSISEEEPTKSPIHQSRISHILRDGKVVHGEGTLPWSQMDSVALSNFLSTPSSVEDRRVCMLSHLSAAHSCLKECIPSISSLLSLLSVPLSSVGLSTKRKEGECGCEEVLLSPVHERLISCYLCPIVRSMCLVKQMLQHHHYQGYSCNLFVSENAKKSARIGVQGGGDAEIMKEYMIPPRSLREMSSPSSSSPNSIRSPPVRSPSKVVFSQHPRQGKGGKAKNFSHRANIDGVMAKFRTEAAVPSRGFGFISDFPQTSEILLFMNNFQLMEGLLGLREQREWMEKSVSRWRHRILQRSLVWHSRMSDKHKRLGHSIAESSLPQYQGQEQLSKEEEEEEEEEQDRILSLSQKAEDTENDSGIKYSCDLAPVKKNPSLSEGHVLPLEREEGPTSQTQRRSPVVTTSPFLATLQRDLDKQIYSAQNKAIGKKIRTIGPVDNSGLNPFRSDHQTRLRMREIERDIYMEKERAKQREEWEKQWKAKRVQRKDGSSKKLGPHMVGVKFSPPSKKGTVSFHERQVGSIGVKTQEIGAVSDTTRSTRKGT</sequence>
<feature type="compositionally biased region" description="Polar residues" evidence="1">
    <location>
        <begin position="932"/>
        <end position="944"/>
    </location>
</feature>
<feature type="region of interest" description="Disordered" evidence="1">
    <location>
        <begin position="112"/>
        <end position="158"/>
    </location>
</feature>
<feature type="compositionally biased region" description="Acidic residues" evidence="1">
    <location>
        <begin position="138"/>
        <end position="147"/>
    </location>
</feature>
<feature type="region of interest" description="Disordered" evidence="1">
    <location>
        <begin position="407"/>
        <end position="472"/>
    </location>
</feature>
<organism evidence="2 3">
    <name type="scientific">Aduncisulcus paluster</name>
    <dbReference type="NCBI Taxonomy" id="2918883"/>
    <lineage>
        <taxon>Eukaryota</taxon>
        <taxon>Metamonada</taxon>
        <taxon>Carpediemonas-like organisms</taxon>
        <taxon>Aduncisulcus</taxon>
    </lineage>
</organism>
<feature type="compositionally biased region" description="Basic residues" evidence="1">
    <location>
        <begin position="829"/>
        <end position="840"/>
    </location>
</feature>
<feature type="compositionally biased region" description="Low complexity" evidence="1">
    <location>
        <begin position="797"/>
        <end position="820"/>
    </location>
</feature>
<feature type="region of interest" description="Disordered" evidence="1">
    <location>
        <begin position="931"/>
        <end position="1016"/>
    </location>
</feature>
<feature type="compositionally biased region" description="Polar residues" evidence="1">
    <location>
        <begin position="123"/>
        <end position="137"/>
    </location>
</feature>
<feature type="region of interest" description="Disordered" evidence="1">
    <location>
        <begin position="797"/>
        <end position="840"/>
    </location>
</feature>
<feature type="compositionally biased region" description="Low complexity" evidence="1">
    <location>
        <begin position="454"/>
        <end position="466"/>
    </location>
</feature>
<accession>A0ABQ5KTQ0</accession>
<feature type="compositionally biased region" description="Polar residues" evidence="1">
    <location>
        <begin position="1005"/>
        <end position="1016"/>
    </location>
</feature>
<comment type="caution">
    <text evidence="2">The sequence shown here is derived from an EMBL/GenBank/DDBJ whole genome shotgun (WGS) entry which is preliminary data.</text>
</comment>
<gene>
    <name evidence="2" type="ORF">ADUPG1_008908</name>
</gene>
<evidence type="ECO:0000256" key="1">
    <source>
        <dbReference type="SAM" id="MobiDB-lite"/>
    </source>
</evidence>
<feature type="compositionally biased region" description="Basic and acidic residues" evidence="1">
    <location>
        <begin position="607"/>
        <end position="624"/>
    </location>
</feature>
<dbReference type="EMBL" id="BQXS01011079">
    <property type="protein sequence ID" value="GKT35832.1"/>
    <property type="molecule type" value="Genomic_DNA"/>
</dbReference>
<feature type="region of interest" description="Disordered" evidence="1">
    <location>
        <begin position="1094"/>
        <end position="1127"/>
    </location>
</feature>
<feature type="compositionally biased region" description="Basic and acidic residues" evidence="1">
    <location>
        <begin position="560"/>
        <end position="596"/>
    </location>
</feature>
<protein>
    <submittedName>
        <fullName evidence="2">Uncharacterized protein</fullName>
    </submittedName>
</protein>
<keyword evidence="3" id="KW-1185">Reference proteome</keyword>
<feature type="region of interest" description="Disordered" evidence="1">
    <location>
        <begin position="560"/>
        <end position="633"/>
    </location>
</feature>
<evidence type="ECO:0000313" key="3">
    <source>
        <dbReference type="Proteomes" id="UP001057375"/>
    </source>
</evidence>
<feature type="compositionally biased region" description="Acidic residues" evidence="1">
    <location>
        <begin position="948"/>
        <end position="957"/>
    </location>
</feature>
<dbReference type="Proteomes" id="UP001057375">
    <property type="component" value="Unassembled WGS sequence"/>
</dbReference>
<feature type="non-terminal residue" evidence="2">
    <location>
        <position position="1157"/>
    </location>
</feature>
<name>A0ABQ5KTQ0_9EUKA</name>
<evidence type="ECO:0000313" key="2">
    <source>
        <dbReference type="EMBL" id="GKT35832.1"/>
    </source>
</evidence>